<feature type="transmembrane region" description="Helical" evidence="2">
    <location>
        <begin position="190"/>
        <end position="214"/>
    </location>
</feature>
<reference evidence="3 4" key="1">
    <citation type="submission" date="2014-09" db="EMBL/GenBank/DDBJ databases">
        <authorList>
            <person name="Ellenberger Sabrina"/>
        </authorList>
    </citation>
    <scope>NUCLEOTIDE SEQUENCE [LARGE SCALE GENOMIC DNA]</scope>
    <source>
        <strain evidence="3 4">CBS 412.66</strain>
    </source>
</reference>
<evidence type="ECO:0008006" key="5">
    <source>
        <dbReference type="Google" id="ProtNLM"/>
    </source>
</evidence>
<gene>
    <name evidence="3" type="primary">PARPA_06104.1 scaffold 21287</name>
</gene>
<feature type="compositionally biased region" description="Polar residues" evidence="1">
    <location>
        <begin position="345"/>
        <end position="354"/>
    </location>
</feature>
<name>A0A0B7N1K8_9FUNG</name>
<accession>A0A0B7N1K8</accession>
<keyword evidence="4" id="KW-1185">Reference proteome</keyword>
<sequence>MSSPLAIATVALQGASVGVSGELAIRSLFRKKDKATQVRIAKFFLGSCMAIKSVLFLSFHASQGKSCQITGRVADLFYHLAMTAGTHVLVTRVQSIVPINWKKRSLVFHTLITVLRLFIGIVDVALINIGNYPNGTCEYTDEEFWGPVYTLYDTSIDLYVTIMISAILISHIRSLLSDKMKVNKLLYTSVIYHNVIRTICLTIVNLISAIFILMKNQVDVIMLLWPIINIFFVTLVGYDSDVTKAIRKLRQKRWRSLSNVTSTIDLGNVPSMARHATKQPLSFSRSDPELATPAIVTNENEEESDNMSVLHIEKWRSSLSAASQQNDNLRNTPAHASKIHPNLANLYSNDGATSDDTDHTRI</sequence>
<evidence type="ECO:0000256" key="1">
    <source>
        <dbReference type="SAM" id="MobiDB-lite"/>
    </source>
</evidence>
<protein>
    <recommendedName>
        <fullName evidence="5">G-protein coupled receptors family 1 profile domain-containing protein</fullName>
    </recommendedName>
</protein>
<evidence type="ECO:0000313" key="3">
    <source>
        <dbReference type="EMBL" id="CEP12171.1"/>
    </source>
</evidence>
<feature type="transmembrane region" description="Helical" evidence="2">
    <location>
        <begin position="220"/>
        <end position="238"/>
    </location>
</feature>
<feature type="region of interest" description="Disordered" evidence="1">
    <location>
        <begin position="321"/>
        <end position="362"/>
    </location>
</feature>
<dbReference type="Proteomes" id="UP000054107">
    <property type="component" value="Unassembled WGS sequence"/>
</dbReference>
<dbReference type="OrthoDB" id="5597503at2759"/>
<dbReference type="EMBL" id="LN727569">
    <property type="protein sequence ID" value="CEP12171.1"/>
    <property type="molecule type" value="Genomic_DNA"/>
</dbReference>
<keyword evidence="2" id="KW-0472">Membrane</keyword>
<feature type="transmembrane region" description="Helical" evidence="2">
    <location>
        <begin position="149"/>
        <end position="169"/>
    </location>
</feature>
<proteinExistence type="predicted"/>
<feature type="transmembrane region" description="Helical" evidence="2">
    <location>
        <begin position="41"/>
        <end position="61"/>
    </location>
</feature>
<keyword evidence="2" id="KW-1133">Transmembrane helix</keyword>
<evidence type="ECO:0000256" key="2">
    <source>
        <dbReference type="SAM" id="Phobius"/>
    </source>
</evidence>
<dbReference type="AlphaFoldDB" id="A0A0B7N1K8"/>
<evidence type="ECO:0000313" key="4">
    <source>
        <dbReference type="Proteomes" id="UP000054107"/>
    </source>
</evidence>
<feature type="transmembrane region" description="Helical" evidence="2">
    <location>
        <begin position="106"/>
        <end position="129"/>
    </location>
</feature>
<organism evidence="3 4">
    <name type="scientific">Parasitella parasitica</name>
    <dbReference type="NCBI Taxonomy" id="35722"/>
    <lineage>
        <taxon>Eukaryota</taxon>
        <taxon>Fungi</taxon>
        <taxon>Fungi incertae sedis</taxon>
        <taxon>Mucoromycota</taxon>
        <taxon>Mucoromycotina</taxon>
        <taxon>Mucoromycetes</taxon>
        <taxon>Mucorales</taxon>
        <taxon>Mucorineae</taxon>
        <taxon>Mucoraceae</taxon>
        <taxon>Parasitella</taxon>
    </lineage>
</organism>
<keyword evidence="2" id="KW-0812">Transmembrane</keyword>
<feature type="transmembrane region" description="Helical" evidence="2">
    <location>
        <begin position="76"/>
        <end position="94"/>
    </location>
</feature>
<feature type="transmembrane region" description="Helical" evidence="2">
    <location>
        <begin position="6"/>
        <end position="29"/>
    </location>
</feature>
<feature type="compositionally biased region" description="Polar residues" evidence="1">
    <location>
        <begin position="321"/>
        <end position="331"/>
    </location>
</feature>